<comment type="caution">
    <text evidence="6">The sequence shown here is derived from an EMBL/GenBank/DDBJ whole genome shotgun (WGS) entry which is preliminary data.</text>
</comment>
<evidence type="ECO:0008006" key="8">
    <source>
        <dbReference type="Google" id="ProtNLM"/>
    </source>
</evidence>
<dbReference type="InterPro" id="IPR050708">
    <property type="entry name" value="T6SS_VgrG/RHS"/>
</dbReference>
<dbReference type="Pfam" id="PF18807">
    <property type="entry name" value="TTc_toxin_rep"/>
    <property type="match status" value="1"/>
</dbReference>
<dbReference type="Pfam" id="PF12255">
    <property type="entry name" value="TcdB_toxin_midC"/>
    <property type="match status" value="1"/>
</dbReference>
<gene>
    <name evidence="6" type="ORF">KDH_27660</name>
</gene>
<dbReference type="SUPFAM" id="SSF69318">
    <property type="entry name" value="Integrin alpha N-terminal domain"/>
    <property type="match status" value="1"/>
</dbReference>
<keyword evidence="7" id="KW-1185">Reference proteome</keyword>
<evidence type="ECO:0000256" key="2">
    <source>
        <dbReference type="ARBA" id="ARBA00022525"/>
    </source>
</evidence>
<dbReference type="PANTHER" id="PTHR32305:SF15">
    <property type="entry name" value="PROTEIN RHSA-RELATED"/>
    <property type="match status" value="1"/>
</dbReference>
<proteinExistence type="predicted"/>
<dbReference type="InterPro" id="IPR022385">
    <property type="entry name" value="Rhs_assc_core"/>
</dbReference>
<protein>
    <recommendedName>
        <fullName evidence="8">Insecticide toxin TcdB middle/N-terminal domain-containing protein</fullName>
    </recommendedName>
</protein>
<dbReference type="Proteomes" id="UP001344906">
    <property type="component" value="Unassembled WGS sequence"/>
</dbReference>
<keyword evidence="3" id="KW-0843">Virulence</keyword>
<name>A0ABQ6FSB6_9CHLR</name>
<dbReference type="InterPro" id="IPR022045">
    <property type="entry name" value="TcdB_toxin_mid/N"/>
</dbReference>
<evidence type="ECO:0000256" key="3">
    <source>
        <dbReference type="ARBA" id="ARBA00023026"/>
    </source>
</evidence>
<dbReference type="InterPro" id="IPR028994">
    <property type="entry name" value="Integrin_alpha_N"/>
</dbReference>
<dbReference type="InterPro" id="IPR022044">
    <property type="entry name" value="TcdB_toxin_mid/C"/>
</dbReference>
<dbReference type="RefSeq" id="WP_338250716.1">
    <property type="nucleotide sequence ID" value="NZ_BSRI01000001.1"/>
</dbReference>
<dbReference type="Gene3D" id="3.40.50.11550">
    <property type="match status" value="1"/>
</dbReference>
<sequence>MNNTRIAVTPLSLPKGGGAIQGIGETFQADAFTGTASLSIPVPTSPCRDFEPRLSIDYDSGSGNGPFGMGFGLAIATISRKTSKGLPRYDGTDTFLLSSAEDLVPVPDSQREETRNNIAYKITAYRPRLEGLFATIEYWTDQQRSTSYWRVVSNDNTTSLFGTTENSKVVDPENPDHVFQWLLAEMFDARGNHSIYEYTAENNDNVPDTLSEMKRTHTAKKYIKRISYGNMEPFQEGQTTQETWHFEVVFDYGEYNIDPANATPYTPVQPWTRRLDAFSTYQAGFEIRTHRLCRQILMFHRFAELGADPLLVHATRLHYQEAATVSLLQAVESIGYRYENGHYQTRSFPLLEFTYTSFQPDGHSFELLQDSNGQFLPGLNRLPEYQLVDLYGEGIPGVLYSDGNTTRYWEPEDSKDNQGMVQTVRYAPTQAPFELPIESMSQPTNLRLLDLTGSGQLDLLINTSVSAGYYEAKSDHTWEKFRLLPSFPSDFSNPYNYLVDMTGDGLADLLFLGDEQLLIYPSLGTGGFGTPLTRSRRSDIALPRLGAKNEVLQFADLFGSGMSHLVRITNGKVECWPNLGYGQFGNVVLMDNAPHFGAGLDASRLFLADLDGSGTADIIYAYPDHVEVFFNQSGNSFSSPLSIPLPGAWDRINDIELVDVFGSGTMSLLLSENHPQPRHWCYDFSQGQKPYLLQGINNHLGAQSTISYCSSTRYYLEDKQNNLPWIVNLPFPVQVVAKTETIDLISQTRLVSTYAYHHGYYDGIEREFRGFGLVERWDAETLSSDAQATDVPPVLTRTWYHTGAWEQDSMLSQQYQHEYSQHDTQAYHLPANTFTLLADDADARREAYRALKGQVLRQEISSPTAPIMSPEQQQDAPYSVTDNNYAVTHLQARGQNRYGVYFVHAQESLTYAYERNPHNPRVNHSFILKVDDYGNILNTCAVTYGRRQTTGTELPEQLSLKVVAGENSFINQTGDDIRLLGVPQENKTYEITGLALMSGQTYVTIEQIGAYLNQVAGTAAARLLSWQRHYYWSPEQKLPYPLGQVSSQALLAHTEEAVFSSAQAEQAFAGALTNDALDALLAQEGGYQLDPTQMYWWNPGLSESYLDASQFFLPSATTDPYGHATSYTYDSYNLLPVKVTDALNNQMTVQVVDYQALTPQQLRDSNGNISEVLCDPLGMVVVSSFYGMENGQAVGFMQLKDYQLQVAPGMNDVIANPQKYLQGASSYFYYDLFAWDESQAPAHAVNLLATNYPSVRTSAPIQISISYSDGLGRAQQSTMQVEAGLAHVINPDGTITEATANVRWLTSGRTVYNNKGNPVKQYEPYYIASYQYVDNPHLNMFGVSPTLFYNPLGRLIRVETAKGFLRKTEFTPWIETFYDEDDTIEDSTYYKSNINNQAPDFQDERQALQKAAMFYNTPTTRVFDNLGRVVLEIQQAGTQLKTHYEWDIQGNQLASADPRLYAAGKENFRMSYTMTGVALKTVSADVGTRWQLSNVIGNPIYSRDARDFELRVLYDALNRPTTISVQGGDGSTPINQIVERMVYGESLDGMGQPVVANPEKMNLRGQLYQRYDQAGVLQNSAYSITGQPLQVSRQLRQDYKQEANWNDVSSATLKTLLQPTSYQEIYQYDSLGRVTAATNSDGNISEPTYHLSGRLNQIQVRPQAGAAPEIYVQSIDYSARNQRQSISYGNGVTTSYAYEPTTFRLTHILTTRLSDSKKLQDLSYTYDPVGNITHIVDAAQEPVFNANQQVNPASDYTYDALYRLIAATGREHPAISQQDEQQGGFNANLILPLQPLNNGQALQNYSQQFTYDDAGNLYSVQHQGANNWTYTLTVSDSSNRAVDSQLTNQSVIVNASFDGNGNQIQMPGLLAMAWNYRNNIASVTVIARQNAPSDGEYYVYDGTGNRVRKVSEQYGNGGTVAHIEETLYLGSLEIRRITQGSSVTEERHSLRVLDGERAVTTRITWTQGTPPAGAANPQLRYQLDNHLGSATLEVDANGQIISYEEYFPYGGTALVAGQNASEVELKQYRYSGKERDSMTGFYYYGARYYAPWLGRWMSPDPLGTVDGPNLYVFVGNNPITSRDGDGRMITDKVEEKGESQIQPSLPQTPPNIIIGEKHTNPIARNFIKENIQNFQKLHYDFLAYELPPGVEIGRSLDKTLHASSTFQDALDKAFTRQQKIEELTDRQQREMLTNVQQKFFENLTLTENALLFEHYNASDNPSEVRGSISKLFEKAIKNGIRIVLLDYTKLQISGDTIDKEVPEDVKKQIDTEISTFATDQHYLYSESRDDSTNRIFYYDIFSSKILRELKGAYIAISGSDHLRGIRDLTEAVGFNLSGDNDIQEENDSIRDFFDLSKEKEYF</sequence>
<feature type="domain" description="Insecticide toxin TcdB middle/C-terminal" evidence="4">
    <location>
        <begin position="847"/>
        <end position="957"/>
    </location>
</feature>
<comment type="subcellular location">
    <subcellularLocation>
        <location evidence="1">Secreted</location>
    </subcellularLocation>
</comment>
<dbReference type="EMBL" id="BSRI01000001">
    <property type="protein sequence ID" value="GLV55922.1"/>
    <property type="molecule type" value="Genomic_DNA"/>
</dbReference>
<reference evidence="6 7" key="1">
    <citation type="submission" date="2023-02" db="EMBL/GenBank/DDBJ databases">
        <title>Dictyobacter halimunensis sp. nov., a new member of the class Ktedonobacteria from forest soil in a geothermal area.</title>
        <authorList>
            <person name="Rachmania M.K."/>
            <person name="Ningsih F."/>
            <person name="Sakai Y."/>
            <person name="Yabe S."/>
            <person name="Yokota A."/>
            <person name="Sjamsuridzal W."/>
        </authorList>
    </citation>
    <scope>NUCLEOTIDE SEQUENCE [LARGE SCALE GENOMIC DNA]</scope>
    <source>
        <strain evidence="6 7">S3.2.2.5</strain>
    </source>
</reference>
<dbReference type="NCBIfam" id="TIGR03696">
    <property type="entry name" value="Rhs_assc_core"/>
    <property type="match status" value="1"/>
</dbReference>
<dbReference type="PANTHER" id="PTHR32305">
    <property type="match status" value="1"/>
</dbReference>
<dbReference type="InterPro" id="IPR003284">
    <property type="entry name" value="Sal_SpvB"/>
</dbReference>
<evidence type="ECO:0000256" key="1">
    <source>
        <dbReference type="ARBA" id="ARBA00004613"/>
    </source>
</evidence>
<accession>A0ABQ6FSB6</accession>
<dbReference type="InterPro" id="IPR041508">
    <property type="entry name" value="TcC-like_repeat"/>
</dbReference>
<organism evidence="6 7">
    <name type="scientific">Dictyobacter halimunensis</name>
    <dbReference type="NCBI Taxonomy" id="3026934"/>
    <lineage>
        <taxon>Bacteria</taxon>
        <taxon>Bacillati</taxon>
        <taxon>Chloroflexota</taxon>
        <taxon>Ktedonobacteria</taxon>
        <taxon>Ktedonobacterales</taxon>
        <taxon>Dictyobacteraceae</taxon>
        <taxon>Dictyobacter</taxon>
    </lineage>
</organism>
<evidence type="ECO:0000313" key="6">
    <source>
        <dbReference type="EMBL" id="GLV55922.1"/>
    </source>
</evidence>
<evidence type="ECO:0000259" key="5">
    <source>
        <dbReference type="Pfam" id="PF12256"/>
    </source>
</evidence>
<evidence type="ECO:0000313" key="7">
    <source>
        <dbReference type="Proteomes" id="UP001344906"/>
    </source>
</evidence>
<dbReference type="Pfam" id="PF03534">
    <property type="entry name" value="SpvB"/>
    <property type="match status" value="1"/>
</dbReference>
<feature type="domain" description="Insecticide toxin TcdB middle/N-terminal" evidence="5">
    <location>
        <begin position="654"/>
        <end position="803"/>
    </location>
</feature>
<dbReference type="Pfam" id="PF12256">
    <property type="entry name" value="TcdB_toxin_midN"/>
    <property type="match status" value="1"/>
</dbReference>
<evidence type="ECO:0000259" key="4">
    <source>
        <dbReference type="Pfam" id="PF12255"/>
    </source>
</evidence>
<dbReference type="PRINTS" id="PR01341">
    <property type="entry name" value="SALSPVBPROT"/>
</dbReference>
<keyword evidence="2" id="KW-0964">Secreted</keyword>
<dbReference type="Gene3D" id="2.180.10.10">
    <property type="entry name" value="RHS repeat-associated core"/>
    <property type="match status" value="1"/>
</dbReference>